<keyword evidence="2" id="KW-1185">Reference proteome</keyword>
<comment type="caution">
    <text evidence="1">The sequence shown here is derived from an EMBL/GenBank/DDBJ whole genome shotgun (WGS) entry which is preliminary data.</text>
</comment>
<accession>A0A6L7EXB2</accession>
<sequence>MMRLLEVEVHHADLGLDHTAEHWPAQAVDLVLTRRSATYAGPVFTAHATDLDRRWAFGTGELGATLSGPGSALAWWAAGRGAGEGLMSDDGRVPGIEAW</sequence>
<evidence type="ECO:0000313" key="2">
    <source>
        <dbReference type="Proteomes" id="UP000473325"/>
    </source>
</evidence>
<dbReference type="InterPro" id="IPR036527">
    <property type="entry name" value="SCP2_sterol-bd_dom_sf"/>
</dbReference>
<protein>
    <submittedName>
        <fullName evidence="1">Uncharacterized protein</fullName>
    </submittedName>
</protein>
<gene>
    <name evidence="1" type="ORF">GRQ65_03950</name>
</gene>
<evidence type="ECO:0000313" key="1">
    <source>
        <dbReference type="EMBL" id="MXG88699.1"/>
    </source>
</evidence>
<organism evidence="1 2">
    <name type="scientific">Nocardioides flavescens</name>
    <dbReference type="NCBI Taxonomy" id="2691959"/>
    <lineage>
        <taxon>Bacteria</taxon>
        <taxon>Bacillati</taxon>
        <taxon>Actinomycetota</taxon>
        <taxon>Actinomycetes</taxon>
        <taxon>Propionibacteriales</taxon>
        <taxon>Nocardioidaceae</taxon>
        <taxon>Nocardioides</taxon>
    </lineage>
</organism>
<reference evidence="1 2" key="1">
    <citation type="submission" date="2019-12" db="EMBL/GenBank/DDBJ databases">
        <authorList>
            <person name="Kun Z."/>
        </authorList>
    </citation>
    <scope>NUCLEOTIDE SEQUENCE [LARGE SCALE GENOMIC DNA]</scope>
    <source>
        <strain evidence="1 2">YIM 123512</strain>
    </source>
</reference>
<dbReference type="SUPFAM" id="SSF55718">
    <property type="entry name" value="SCP-like"/>
    <property type="match status" value="1"/>
</dbReference>
<dbReference type="RefSeq" id="WP_160875363.1">
    <property type="nucleotide sequence ID" value="NZ_WUEK01000002.1"/>
</dbReference>
<dbReference type="AlphaFoldDB" id="A0A6L7EXB2"/>
<dbReference type="Proteomes" id="UP000473325">
    <property type="component" value="Unassembled WGS sequence"/>
</dbReference>
<proteinExistence type="predicted"/>
<name>A0A6L7EXB2_9ACTN</name>
<dbReference type="EMBL" id="WUEK01000002">
    <property type="protein sequence ID" value="MXG88699.1"/>
    <property type="molecule type" value="Genomic_DNA"/>
</dbReference>